<dbReference type="NCBIfam" id="NF037995">
    <property type="entry name" value="TRAP_S1"/>
    <property type="match status" value="1"/>
</dbReference>
<name>A0A9X1FX69_9RHOB</name>
<feature type="chain" id="PRO_5040803622" evidence="1">
    <location>
        <begin position="26"/>
        <end position="329"/>
    </location>
</feature>
<accession>A0A9X1FX69</accession>
<evidence type="ECO:0000313" key="2">
    <source>
        <dbReference type="EMBL" id="MBW4709745.1"/>
    </source>
</evidence>
<sequence>MKRRSTLKTLGLALAGLTLAGTAFAQEVTLRFGHYAKPGDTAYLAAEHFKFTVENMTGGNVEVSLHPAGELGNSPTMLEGARLGSIDLVLVGNPYFTAFAPQVNLLDLPFLFQSAEHAYAVMDGEVGEALMSSINQSNLQGLAFWEIGFRNLTNNTRPVATPADLAGLKLRTTPNPAHLEAFQILGANPAPMPFSEVYSALQTGTIDGQENPVNHIYASKLHEVQKHLSLTAHAYTAAPLVMNYGRFAKLNPEYQQALRVAAKLSASYERALNAAKEEGSLQAMIDAGVEVVRVPDVAAFRDAVAEQTRVAYVEKFGDALLQKVDALAR</sequence>
<evidence type="ECO:0000313" key="3">
    <source>
        <dbReference type="Proteomes" id="UP001138661"/>
    </source>
</evidence>
<dbReference type="PANTHER" id="PTHR33376:SF18">
    <property type="entry name" value="2,3-DIKETO-L-GULONATE-BINDING PERIPLASMIC PROTEIN YIAO"/>
    <property type="match status" value="1"/>
</dbReference>
<dbReference type="AlphaFoldDB" id="A0A9X1FX69"/>
<evidence type="ECO:0000256" key="1">
    <source>
        <dbReference type="SAM" id="SignalP"/>
    </source>
</evidence>
<keyword evidence="3" id="KW-1185">Reference proteome</keyword>
<dbReference type="PIRSF" id="PIRSF006470">
    <property type="entry name" value="DctB"/>
    <property type="match status" value="1"/>
</dbReference>
<dbReference type="Pfam" id="PF03480">
    <property type="entry name" value="DctP"/>
    <property type="match status" value="1"/>
</dbReference>
<reference evidence="2" key="1">
    <citation type="submission" date="2021-07" db="EMBL/GenBank/DDBJ databases">
        <title>Roseobacter insulae sp. nov., isolated from a tidal flat.</title>
        <authorList>
            <person name="Park S."/>
            <person name="Yoon J.-H."/>
        </authorList>
    </citation>
    <scope>NUCLEOTIDE SEQUENCE</scope>
    <source>
        <strain evidence="2">YSTF-M11</strain>
    </source>
</reference>
<proteinExistence type="predicted"/>
<feature type="signal peptide" evidence="1">
    <location>
        <begin position="1"/>
        <end position="25"/>
    </location>
</feature>
<dbReference type="PANTHER" id="PTHR33376">
    <property type="match status" value="1"/>
</dbReference>
<dbReference type="NCBIfam" id="TIGR00787">
    <property type="entry name" value="dctP"/>
    <property type="match status" value="1"/>
</dbReference>
<dbReference type="Proteomes" id="UP001138661">
    <property type="component" value="Unassembled WGS sequence"/>
</dbReference>
<keyword evidence="1" id="KW-0732">Signal</keyword>
<dbReference type="GO" id="GO:0030246">
    <property type="term" value="F:carbohydrate binding"/>
    <property type="evidence" value="ECO:0007669"/>
    <property type="project" value="TreeGrafter"/>
</dbReference>
<dbReference type="EMBL" id="JAHXDN010000005">
    <property type="protein sequence ID" value="MBW4709745.1"/>
    <property type="molecule type" value="Genomic_DNA"/>
</dbReference>
<dbReference type="GO" id="GO:0030288">
    <property type="term" value="C:outer membrane-bounded periplasmic space"/>
    <property type="evidence" value="ECO:0007669"/>
    <property type="project" value="InterPro"/>
</dbReference>
<dbReference type="InterPro" id="IPR018389">
    <property type="entry name" value="DctP_fam"/>
</dbReference>
<gene>
    <name evidence="2" type="ORF">KX928_18305</name>
</gene>
<dbReference type="RefSeq" id="WP_219505593.1">
    <property type="nucleotide sequence ID" value="NZ_JAHXDN010000005.1"/>
</dbReference>
<organism evidence="2 3">
    <name type="scientific">Roseobacter insulae</name>
    <dbReference type="NCBI Taxonomy" id="2859783"/>
    <lineage>
        <taxon>Bacteria</taxon>
        <taxon>Pseudomonadati</taxon>
        <taxon>Pseudomonadota</taxon>
        <taxon>Alphaproteobacteria</taxon>
        <taxon>Rhodobacterales</taxon>
        <taxon>Roseobacteraceae</taxon>
        <taxon>Roseobacter</taxon>
    </lineage>
</organism>
<dbReference type="InterPro" id="IPR004682">
    <property type="entry name" value="TRAP_DctP"/>
</dbReference>
<protein>
    <submittedName>
        <fullName evidence="2">DctP family TRAP transporter solute-binding subunit</fullName>
    </submittedName>
</protein>
<dbReference type="GO" id="GO:0055085">
    <property type="term" value="P:transmembrane transport"/>
    <property type="evidence" value="ECO:0007669"/>
    <property type="project" value="InterPro"/>
</dbReference>
<comment type="caution">
    <text evidence="2">The sequence shown here is derived from an EMBL/GenBank/DDBJ whole genome shotgun (WGS) entry which is preliminary data.</text>
</comment>